<evidence type="ECO:0008006" key="13">
    <source>
        <dbReference type="Google" id="ProtNLM"/>
    </source>
</evidence>
<comment type="function">
    <text evidence="1">Subunit of the oligosaccharyl transferase (OST) complex that catalyzes the initial transfer of a defined glycan (Glc(3)Man(9)GlcNAc(2) in eukaryotes) from the lipid carrier dolichol-pyrophosphate to an asparagine residue within an Asn-X-Ser/Thr consensus motif in nascent polypeptide chains, the first step in protein N-glycosylation. N-glycosylation occurs cotranslationally and the complex associates with the Sec61 complex at the channel-forming translocon complex that mediates protein translocation across the endoplasmic reticulum (ER). All subunits are required for a maximal enzyme activity.</text>
</comment>
<dbReference type="InterPro" id="IPR021149">
    <property type="entry name" value="OligosaccharylTrfase_OST3/OST6"/>
</dbReference>
<organism evidence="11 12">
    <name type="scientific">Ceratopteris richardii</name>
    <name type="common">Triangle waterfern</name>
    <dbReference type="NCBI Taxonomy" id="49495"/>
    <lineage>
        <taxon>Eukaryota</taxon>
        <taxon>Viridiplantae</taxon>
        <taxon>Streptophyta</taxon>
        <taxon>Embryophyta</taxon>
        <taxon>Tracheophyta</taxon>
        <taxon>Polypodiopsida</taxon>
        <taxon>Polypodiidae</taxon>
        <taxon>Polypodiales</taxon>
        <taxon>Pteridineae</taxon>
        <taxon>Pteridaceae</taxon>
        <taxon>Parkerioideae</taxon>
        <taxon>Ceratopteris</taxon>
    </lineage>
</organism>
<feature type="signal peptide" evidence="10">
    <location>
        <begin position="1"/>
        <end position="29"/>
    </location>
</feature>
<gene>
    <name evidence="11" type="ORF">KP509_21G026200</name>
</gene>
<protein>
    <recommendedName>
        <fullName evidence="13">Dolichyl-diphosphooligosaccharide--protein glycosyltransferase subunit 3B</fullName>
    </recommendedName>
</protein>
<evidence type="ECO:0000256" key="5">
    <source>
        <dbReference type="ARBA" id="ARBA00022729"/>
    </source>
</evidence>
<evidence type="ECO:0000313" key="12">
    <source>
        <dbReference type="Proteomes" id="UP000825935"/>
    </source>
</evidence>
<comment type="subcellular location">
    <subcellularLocation>
        <location evidence="2">Endoplasmic reticulum membrane</location>
        <topology evidence="2">Multi-pass membrane protein</topology>
    </subcellularLocation>
</comment>
<dbReference type="Proteomes" id="UP000825935">
    <property type="component" value="Chromosome 21"/>
</dbReference>
<evidence type="ECO:0000256" key="9">
    <source>
        <dbReference type="SAM" id="Phobius"/>
    </source>
</evidence>
<keyword evidence="4 9" id="KW-0812">Transmembrane</keyword>
<keyword evidence="12" id="KW-1185">Reference proteome</keyword>
<feature type="transmembrane region" description="Helical" evidence="9">
    <location>
        <begin position="196"/>
        <end position="215"/>
    </location>
</feature>
<dbReference type="AlphaFoldDB" id="A0A8T2SBR8"/>
<evidence type="ECO:0000313" key="11">
    <source>
        <dbReference type="EMBL" id="KAH7314897.1"/>
    </source>
</evidence>
<evidence type="ECO:0000256" key="6">
    <source>
        <dbReference type="ARBA" id="ARBA00022824"/>
    </source>
</evidence>
<evidence type="ECO:0000256" key="4">
    <source>
        <dbReference type="ARBA" id="ARBA00022692"/>
    </source>
</evidence>
<dbReference type="OrthoDB" id="67566at2759"/>
<dbReference type="Gene3D" id="3.40.30.10">
    <property type="entry name" value="Glutaredoxin"/>
    <property type="match status" value="1"/>
</dbReference>
<evidence type="ECO:0000256" key="7">
    <source>
        <dbReference type="ARBA" id="ARBA00022989"/>
    </source>
</evidence>
<comment type="caution">
    <text evidence="11">The sequence shown here is derived from an EMBL/GenBank/DDBJ whole genome shotgun (WGS) entry which is preliminary data.</text>
</comment>
<evidence type="ECO:0000256" key="8">
    <source>
        <dbReference type="ARBA" id="ARBA00023136"/>
    </source>
</evidence>
<dbReference type="Pfam" id="PF04756">
    <property type="entry name" value="OST3_OST6"/>
    <property type="match status" value="1"/>
</dbReference>
<dbReference type="PANTHER" id="PTHR12692:SF0">
    <property type="entry name" value="GH11935P"/>
    <property type="match status" value="1"/>
</dbReference>
<keyword evidence="5 10" id="KW-0732">Signal</keyword>
<dbReference type="GO" id="GO:0018279">
    <property type="term" value="P:protein N-linked glycosylation via asparagine"/>
    <property type="evidence" value="ECO:0007669"/>
    <property type="project" value="TreeGrafter"/>
</dbReference>
<feature type="transmembrane region" description="Helical" evidence="9">
    <location>
        <begin position="279"/>
        <end position="299"/>
    </location>
</feature>
<dbReference type="OMA" id="VLFGMYS"/>
<comment type="similarity">
    <text evidence="3">Belongs to the OST3/OST6 family.</text>
</comment>
<evidence type="ECO:0000256" key="3">
    <source>
        <dbReference type="ARBA" id="ARBA00009561"/>
    </source>
</evidence>
<accession>A0A8T2SBR8</accession>
<keyword evidence="6" id="KW-0256">Endoplasmic reticulum</keyword>
<dbReference type="EMBL" id="CM035426">
    <property type="protein sequence ID" value="KAH7314897.1"/>
    <property type="molecule type" value="Genomic_DNA"/>
</dbReference>
<proteinExistence type="inferred from homology"/>
<sequence>MGAFEMALCLLRLRLVLVCLLFASLAVRSVESYADAVSELLDLQSHAADGVIRFDDGAVQRFIKEPKVRPYSLIVFFDALQLRDNADLHLADLRREFGIMASTYIRNNKDTPAASKVFFIDLEFQKSQRSFSLFGVNSLPHIRHIPAGSSHYKDVDAMEPSDFMRQAEGMSSFVESRTKQKVGAIERPPPISRKQFIILIGGLLAVAPFIIKRILAGNTALHDPKVWAAFSLFVYFFSVSGGMHNIIRSMPLFIADRNRPGKLVFFYQASGTQLGAEGFTVGLLYMIFGLSLAYITHFLPKLKSQTTQRTVMLTCIVIGFWVVRQVIYLDNWKTGYSVHGYWPNRWR</sequence>
<feature type="transmembrane region" description="Helical" evidence="9">
    <location>
        <begin position="227"/>
        <end position="247"/>
    </location>
</feature>
<keyword evidence="8 9" id="KW-0472">Membrane</keyword>
<feature type="chain" id="PRO_5035797385" description="Dolichyl-diphosphooligosaccharide--protein glycosyltransferase subunit 3B" evidence="10">
    <location>
        <begin position="30"/>
        <end position="347"/>
    </location>
</feature>
<evidence type="ECO:0000256" key="2">
    <source>
        <dbReference type="ARBA" id="ARBA00004477"/>
    </source>
</evidence>
<dbReference type="PANTHER" id="PTHR12692">
    <property type="entry name" value="DOLICHYL-DIPHOSPHOOLIGOSACCHARIDE--PROTEIN GLYCOSYLTRANSFERASE-RELATED"/>
    <property type="match status" value="1"/>
</dbReference>
<feature type="transmembrane region" description="Helical" evidence="9">
    <location>
        <begin position="311"/>
        <end position="329"/>
    </location>
</feature>
<keyword evidence="7 9" id="KW-1133">Transmembrane helix</keyword>
<name>A0A8T2SBR8_CERRI</name>
<reference evidence="11" key="1">
    <citation type="submission" date="2021-08" db="EMBL/GenBank/DDBJ databases">
        <title>WGS assembly of Ceratopteris richardii.</title>
        <authorList>
            <person name="Marchant D.B."/>
            <person name="Chen G."/>
            <person name="Jenkins J."/>
            <person name="Shu S."/>
            <person name="Leebens-Mack J."/>
            <person name="Grimwood J."/>
            <person name="Schmutz J."/>
            <person name="Soltis P."/>
            <person name="Soltis D."/>
            <person name="Chen Z.-H."/>
        </authorList>
    </citation>
    <scope>NUCLEOTIDE SEQUENCE</scope>
    <source>
        <strain evidence="11">Whitten #5841</strain>
        <tissue evidence="11">Leaf</tissue>
    </source>
</reference>
<dbReference type="GO" id="GO:0008250">
    <property type="term" value="C:oligosaccharyltransferase complex"/>
    <property type="evidence" value="ECO:0007669"/>
    <property type="project" value="TreeGrafter"/>
</dbReference>
<evidence type="ECO:0000256" key="1">
    <source>
        <dbReference type="ARBA" id="ARBA00002791"/>
    </source>
</evidence>
<evidence type="ECO:0000256" key="10">
    <source>
        <dbReference type="SAM" id="SignalP"/>
    </source>
</evidence>